<evidence type="ECO:0000313" key="3">
    <source>
        <dbReference type="Proteomes" id="UP000663873"/>
    </source>
</evidence>
<dbReference type="Proteomes" id="UP000663848">
    <property type="component" value="Unassembled WGS sequence"/>
</dbReference>
<gene>
    <name evidence="2" type="ORF">QYT958_LOCUS46943</name>
    <name evidence="1" type="ORF">UJA718_LOCUS49844</name>
</gene>
<dbReference type="PANTHER" id="PTHR44298:SF1">
    <property type="entry name" value="DNAJ HOMOLOG SUBFAMILY B MEMBER 11"/>
    <property type="match status" value="1"/>
</dbReference>
<protein>
    <submittedName>
        <fullName evidence="1">Uncharacterized protein</fullName>
    </submittedName>
</protein>
<dbReference type="EMBL" id="CAJOBP010106713">
    <property type="protein sequence ID" value="CAF4991394.1"/>
    <property type="molecule type" value="Genomic_DNA"/>
</dbReference>
<dbReference type="PANTHER" id="PTHR44298">
    <property type="entry name" value="DNAJ HOMOLOG SUBFAMILY B MEMBER 11"/>
    <property type="match status" value="1"/>
</dbReference>
<accession>A0A822A824</accession>
<reference evidence="1" key="1">
    <citation type="submission" date="2021-02" db="EMBL/GenBank/DDBJ databases">
        <authorList>
            <person name="Nowell W R."/>
        </authorList>
    </citation>
    <scope>NUCLEOTIDE SEQUENCE</scope>
</reference>
<dbReference type="InterPro" id="IPR051736">
    <property type="entry name" value="DnaJ-B11-like"/>
</dbReference>
<proteinExistence type="predicted"/>
<evidence type="ECO:0000313" key="1">
    <source>
        <dbReference type="EMBL" id="CAF4991394.1"/>
    </source>
</evidence>
<comment type="caution">
    <text evidence="1">The sequence shown here is derived from an EMBL/GenBank/DDBJ whole genome shotgun (WGS) entry which is preliminary data.</text>
</comment>
<name>A0A822A824_9BILA</name>
<dbReference type="Proteomes" id="UP000663873">
    <property type="component" value="Unassembled WGS sequence"/>
</dbReference>
<organism evidence="1 3">
    <name type="scientific">Rotaria socialis</name>
    <dbReference type="NCBI Taxonomy" id="392032"/>
    <lineage>
        <taxon>Eukaryota</taxon>
        <taxon>Metazoa</taxon>
        <taxon>Spiralia</taxon>
        <taxon>Gnathifera</taxon>
        <taxon>Rotifera</taxon>
        <taxon>Eurotatoria</taxon>
        <taxon>Bdelloidea</taxon>
        <taxon>Philodinida</taxon>
        <taxon>Philodinidae</taxon>
        <taxon>Rotaria</taxon>
    </lineage>
</organism>
<dbReference type="Gene3D" id="2.60.260.20">
    <property type="entry name" value="Urease metallochaperone UreE, N-terminal domain"/>
    <property type="match status" value="1"/>
</dbReference>
<sequence>VCDDCPNIKFVTEEKVLEVEVESGVSDGYEISFHAEGMFL</sequence>
<evidence type="ECO:0000313" key="2">
    <source>
        <dbReference type="EMBL" id="CAF5132444.1"/>
    </source>
</evidence>
<dbReference type="AlphaFoldDB" id="A0A822A824"/>
<dbReference type="EMBL" id="CAJOBR010085767">
    <property type="protein sequence ID" value="CAF5132444.1"/>
    <property type="molecule type" value="Genomic_DNA"/>
</dbReference>
<feature type="non-terminal residue" evidence="1">
    <location>
        <position position="1"/>
    </location>
</feature>
<keyword evidence="3" id="KW-1185">Reference proteome</keyword>